<dbReference type="PROSITE" id="PS51257">
    <property type="entry name" value="PROKAR_LIPOPROTEIN"/>
    <property type="match status" value="1"/>
</dbReference>
<evidence type="ECO:0000259" key="8">
    <source>
        <dbReference type="Pfam" id="PF01435"/>
    </source>
</evidence>
<dbReference type="InterPro" id="IPR001915">
    <property type="entry name" value="Peptidase_M48"/>
</dbReference>
<dbReference type="PANTHER" id="PTHR22726:SF24">
    <property type="entry name" value="M48 FAMILY METALLOPEPTIDASE"/>
    <property type="match status" value="1"/>
</dbReference>
<dbReference type="Proteomes" id="UP000247689">
    <property type="component" value="Unassembled WGS sequence"/>
</dbReference>
<dbReference type="EMBL" id="QICH01000001">
    <property type="protein sequence ID" value="PXF64564.1"/>
    <property type="molecule type" value="Genomic_DNA"/>
</dbReference>
<evidence type="ECO:0000256" key="4">
    <source>
        <dbReference type="ARBA" id="ARBA00022833"/>
    </source>
</evidence>
<dbReference type="PANTHER" id="PTHR22726">
    <property type="entry name" value="METALLOENDOPEPTIDASE OMA1"/>
    <property type="match status" value="1"/>
</dbReference>
<feature type="chain" id="PRO_5016340446" evidence="7">
    <location>
        <begin position="19"/>
        <end position="266"/>
    </location>
</feature>
<comment type="similarity">
    <text evidence="6">Belongs to the peptidase M48 family.</text>
</comment>
<reference evidence="9 10" key="1">
    <citation type="submission" date="2018-05" db="EMBL/GenBank/DDBJ databases">
        <title>Kangiella spongicola genome sequence.</title>
        <authorList>
            <person name="Maclea K.S."/>
            <person name="Goen A.E."/>
            <person name="Kelley C."/>
            <person name="Underriner A."/>
            <person name="Silverwood T."/>
            <person name="Trachtenberg A.M."/>
        </authorList>
    </citation>
    <scope>NUCLEOTIDE SEQUENCE [LARGE SCALE GENOMIC DNA]</scope>
    <source>
        <strain evidence="9 10">ATCC BAA-2076</strain>
    </source>
</reference>
<accession>A0A318DBG1</accession>
<dbReference type="GO" id="GO:0046872">
    <property type="term" value="F:metal ion binding"/>
    <property type="evidence" value="ECO:0007669"/>
    <property type="project" value="UniProtKB-KW"/>
</dbReference>
<feature type="domain" description="Peptidase M48" evidence="8">
    <location>
        <begin position="58"/>
        <end position="243"/>
    </location>
</feature>
<dbReference type="InterPro" id="IPR051156">
    <property type="entry name" value="Mito/Outer_Membr_Metalloprot"/>
</dbReference>
<evidence type="ECO:0000256" key="6">
    <source>
        <dbReference type="RuleBase" id="RU003983"/>
    </source>
</evidence>
<evidence type="ECO:0000256" key="5">
    <source>
        <dbReference type="ARBA" id="ARBA00023049"/>
    </source>
</evidence>
<keyword evidence="2" id="KW-0479">Metal-binding</keyword>
<keyword evidence="1 6" id="KW-0645">Protease</keyword>
<evidence type="ECO:0000313" key="9">
    <source>
        <dbReference type="EMBL" id="PXF64564.1"/>
    </source>
</evidence>
<keyword evidence="3 6" id="KW-0378">Hydrolase</keyword>
<comment type="cofactor">
    <cofactor evidence="6">
        <name>Zn(2+)</name>
        <dbReference type="ChEBI" id="CHEBI:29105"/>
    </cofactor>
    <text evidence="6">Binds 1 zinc ion per subunit.</text>
</comment>
<dbReference type="GO" id="GO:0016020">
    <property type="term" value="C:membrane"/>
    <property type="evidence" value="ECO:0007669"/>
    <property type="project" value="TreeGrafter"/>
</dbReference>
<organism evidence="9 10">
    <name type="scientific">Kangiella spongicola</name>
    <dbReference type="NCBI Taxonomy" id="796379"/>
    <lineage>
        <taxon>Bacteria</taxon>
        <taxon>Pseudomonadati</taxon>
        <taxon>Pseudomonadota</taxon>
        <taxon>Gammaproteobacteria</taxon>
        <taxon>Kangiellales</taxon>
        <taxon>Kangiellaceae</taxon>
        <taxon>Kangiella</taxon>
    </lineage>
</organism>
<gene>
    <name evidence="9" type="ORF">DL796_05355</name>
</gene>
<feature type="signal peptide" evidence="7">
    <location>
        <begin position="1"/>
        <end position="18"/>
    </location>
</feature>
<keyword evidence="4 6" id="KW-0862">Zinc</keyword>
<sequence>MRKALVALITFILITACATSPTGRKQLILFPESQMAEMGSAAFASMKKSQTIDTNRRHNQYVNCIVNSMIPELNKMAPDMRTTRWETKVFVDDSPNAFALPGGKIGVHTGMFKVADNPSQLAAVIGHEIGHVWARHGNARVSNQYVSSAGLQLASVLAGEPTTEKQQLLNLLGVGTQLGGLAFSREDESEADEIGLELMARAGFDPAESVELWRNMSKMGGSKPPELLSTHPANETRIRDLKSKMVEAQKIYQQARAQGKKPSCHL</sequence>
<dbReference type="AlphaFoldDB" id="A0A318DBG1"/>
<keyword evidence="7" id="KW-0732">Signal</keyword>
<dbReference type="GO" id="GO:0004222">
    <property type="term" value="F:metalloendopeptidase activity"/>
    <property type="evidence" value="ECO:0007669"/>
    <property type="project" value="InterPro"/>
</dbReference>
<name>A0A318DBG1_9GAMM</name>
<evidence type="ECO:0000256" key="1">
    <source>
        <dbReference type="ARBA" id="ARBA00022670"/>
    </source>
</evidence>
<evidence type="ECO:0000256" key="3">
    <source>
        <dbReference type="ARBA" id="ARBA00022801"/>
    </source>
</evidence>
<comment type="caution">
    <text evidence="9">The sequence shown here is derived from an EMBL/GenBank/DDBJ whole genome shotgun (WGS) entry which is preliminary data.</text>
</comment>
<dbReference type="GO" id="GO:0051603">
    <property type="term" value="P:proteolysis involved in protein catabolic process"/>
    <property type="evidence" value="ECO:0007669"/>
    <property type="project" value="TreeGrafter"/>
</dbReference>
<evidence type="ECO:0000256" key="7">
    <source>
        <dbReference type="SAM" id="SignalP"/>
    </source>
</evidence>
<keyword evidence="5 6" id="KW-0482">Metalloprotease</keyword>
<evidence type="ECO:0000313" key="10">
    <source>
        <dbReference type="Proteomes" id="UP000247689"/>
    </source>
</evidence>
<protein>
    <submittedName>
        <fullName evidence="9">Peptidase</fullName>
    </submittedName>
</protein>
<keyword evidence="10" id="KW-1185">Reference proteome</keyword>
<dbReference type="RefSeq" id="WP_110200612.1">
    <property type="nucleotide sequence ID" value="NZ_QICH01000001.1"/>
</dbReference>
<proteinExistence type="inferred from homology"/>
<evidence type="ECO:0000256" key="2">
    <source>
        <dbReference type="ARBA" id="ARBA00022723"/>
    </source>
</evidence>
<dbReference type="OrthoDB" id="9810445at2"/>
<dbReference type="CDD" id="cd07331">
    <property type="entry name" value="M48C_Oma1_like"/>
    <property type="match status" value="1"/>
</dbReference>
<dbReference type="Gene3D" id="3.30.2010.10">
    <property type="entry name" value="Metalloproteases ('zincins'), catalytic domain"/>
    <property type="match status" value="1"/>
</dbReference>
<dbReference type="Pfam" id="PF01435">
    <property type="entry name" value="Peptidase_M48"/>
    <property type="match status" value="1"/>
</dbReference>